<evidence type="ECO:0000313" key="2">
    <source>
        <dbReference type="EMBL" id="GLS24281.1"/>
    </source>
</evidence>
<dbReference type="Proteomes" id="UP001156882">
    <property type="component" value="Unassembled WGS sequence"/>
</dbReference>
<keyword evidence="3" id="KW-1185">Reference proteome</keyword>
<name>A0ABQ6CVC6_9HYPH</name>
<gene>
    <name evidence="2" type="ORF">GCM10007874_73030</name>
</gene>
<proteinExistence type="predicted"/>
<feature type="domain" description="Tn3 transposase DDE" evidence="1">
    <location>
        <begin position="1"/>
        <end position="79"/>
    </location>
</feature>
<sequence length="87" mass="9856">MTASAMLRRLSAYPRQNGLALALRELGRIERTLFTLDWLSDPALRRRANAGLNKGQARNALARAIFFNRLGEMRDRSFETKPTEPPA</sequence>
<dbReference type="InterPro" id="IPR002513">
    <property type="entry name" value="Tn3_Tnp_DDE_dom"/>
</dbReference>
<protein>
    <recommendedName>
        <fullName evidence="1">Tn3 transposase DDE domain-containing protein</fullName>
    </recommendedName>
</protein>
<evidence type="ECO:0000313" key="3">
    <source>
        <dbReference type="Proteomes" id="UP001156882"/>
    </source>
</evidence>
<accession>A0ABQ6CVC6</accession>
<evidence type="ECO:0000259" key="1">
    <source>
        <dbReference type="Pfam" id="PF01526"/>
    </source>
</evidence>
<comment type="caution">
    <text evidence="2">The sequence shown here is derived from an EMBL/GenBank/DDBJ whole genome shotgun (WGS) entry which is preliminary data.</text>
</comment>
<dbReference type="EMBL" id="BSPC01000103">
    <property type="protein sequence ID" value="GLS24281.1"/>
    <property type="molecule type" value="Genomic_DNA"/>
</dbReference>
<dbReference type="Pfam" id="PF01526">
    <property type="entry name" value="DDE_Tnp_Tn3"/>
    <property type="match status" value="1"/>
</dbReference>
<organism evidence="2 3">
    <name type="scientific">Labrys miyagiensis</name>
    <dbReference type="NCBI Taxonomy" id="346912"/>
    <lineage>
        <taxon>Bacteria</taxon>
        <taxon>Pseudomonadati</taxon>
        <taxon>Pseudomonadota</taxon>
        <taxon>Alphaproteobacteria</taxon>
        <taxon>Hyphomicrobiales</taxon>
        <taxon>Xanthobacteraceae</taxon>
        <taxon>Labrys</taxon>
    </lineage>
</organism>
<reference evidence="3" key="1">
    <citation type="journal article" date="2019" name="Int. J. Syst. Evol. Microbiol.">
        <title>The Global Catalogue of Microorganisms (GCM) 10K type strain sequencing project: providing services to taxonomists for standard genome sequencing and annotation.</title>
        <authorList>
            <consortium name="The Broad Institute Genomics Platform"/>
            <consortium name="The Broad Institute Genome Sequencing Center for Infectious Disease"/>
            <person name="Wu L."/>
            <person name="Ma J."/>
        </authorList>
    </citation>
    <scope>NUCLEOTIDE SEQUENCE [LARGE SCALE GENOMIC DNA]</scope>
    <source>
        <strain evidence="3">NBRC 101365</strain>
    </source>
</reference>